<proteinExistence type="predicted"/>
<keyword evidence="1" id="KW-0812">Transmembrane</keyword>
<evidence type="ECO:0000256" key="1">
    <source>
        <dbReference type="SAM" id="Phobius"/>
    </source>
</evidence>
<dbReference type="EMBL" id="GBXM01089396">
    <property type="protein sequence ID" value="JAH19181.1"/>
    <property type="molecule type" value="Transcribed_RNA"/>
</dbReference>
<keyword evidence="1" id="KW-0472">Membrane</keyword>
<evidence type="ECO:0000313" key="2">
    <source>
        <dbReference type="EMBL" id="JAH19181.1"/>
    </source>
</evidence>
<reference evidence="2" key="1">
    <citation type="submission" date="2014-11" db="EMBL/GenBank/DDBJ databases">
        <authorList>
            <person name="Amaro Gonzalez C."/>
        </authorList>
    </citation>
    <scope>NUCLEOTIDE SEQUENCE</scope>
</reference>
<organism evidence="2">
    <name type="scientific">Anguilla anguilla</name>
    <name type="common">European freshwater eel</name>
    <name type="synonym">Muraena anguilla</name>
    <dbReference type="NCBI Taxonomy" id="7936"/>
    <lineage>
        <taxon>Eukaryota</taxon>
        <taxon>Metazoa</taxon>
        <taxon>Chordata</taxon>
        <taxon>Craniata</taxon>
        <taxon>Vertebrata</taxon>
        <taxon>Euteleostomi</taxon>
        <taxon>Actinopterygii</taxon>
        <taxon>Neopterygii</taxon>
        <taxon>Teleostei</taxon>
        <taxon>Anguilliformes</taxon>
        <taxon>Anguillidae</taxon>
        <taxon>Anguilla</taxon>
    </lineage>
</organism>
<dbReference type="AlphaFoldDB" id="A0A0E9QQF8"/>
<sequence length="36" mass="4153">MCSPCELTALPRLVYWPLMLVNYALSVTVLRSKRNN</sequence>
<feature type="transmembrane region" description="Helical" evidence="1">
    <location>
        <begin position="13"/>
        <end position="30"/>
    </location>
</feature>
<protein>
    <submittedName>
        <fullName evidence="2">Uncharacterized protein</fullName>
    </submittedName>
</protein>
<keyword evidence="1" id="KW-1133">Transmembrane helix</keyword>
<name>A0A0E9QQF8_ANGAN</name>
<accession>A0A0E9QQF8</accession>
<reference evidence="2" key="2">
    <citation type="journal article" date="2015" name="Fish Shellfish Immunol.">
        <title>Early steps in the European eel (Anguilla anguilla)-Vibrio vulnificus interaction in the gills: Role of the RtxA13 toxin.</title>
        <authorList>
            <person name="Callol A."/>
            <person name="Pajuelo D."/>
            <person name="Ebbesson L."/>
            <person name="Teles M."/>
            <person name="MacKenzie S."/>
            <person name="Amaro C."/>
        </authorList>
    </citation>
    <scope>NUCLEOTIDE SEQUENCE</scope>
</reference>